<dbReference type="EMBL" id="PZZL01000007">
    <property type="protein sequence ID" value="PTM52904.1"/>
    <property type="molecule type" value="Genomic_DNA"/>
</dbReference>
<dbReference type="PROSITE" id="PS01081">
    <property type="entry name" value="HTH_TETR_1"/>
    <property type="match status" value="1"/>
</dbReference>
<feature type="DNA-binding region" description="H-T-H motif" evidence="4">
    <location>
        <begin position="37"/>
        <end position="56"/>
    </location>
</feature>
<dbReference type="Proteomes" id="UP000241808">
    <property type="component" value="Unassembled WGS sequence"/>
</dbReference>
<dbReference type="PANTHER" id="PTHR30055:SF234">
    <property type="entry name" value="HTH-TYPE TRANSCRIPTIONAL REGULATOR BETI"/>
    <property type="match status" value="1"/>
</dbReference>
<dbReference type="Gene3D" id="1.10.357.10">
    <property type="entry name" value="Tetracycline Repressor, domain 2"/>
    <property type="match status" value="1"/>
</dbReference>
<protein>
    <submittedName>
        <fullName evidence="6">TetR family transcriptional regulator</fullName>
    </submittedName>
</protein>
<name>A0A2T4Z084_9HYPH</name>
<evidence type="ECO:0000313" key="7">
    <source>
        <dbReference type="Proteomes" id="UP000241808"/>
    </source>
</evidence>
<dbReference type="GO" id="GO:0000976">
    <property type="term" value="F:transcription cis-regulatory region binding"/>
    <property type="evidence" value="ECO:0007669"/>
    <property type="project" value="TreeGrafter"/>
</dbReference>
<dbReference type="SUPFAM" id="SSF48498">
    <property type="entry name" value="Tetracyclin repressor-like, C-terminal domain"/>
    <property type="match status" value="1"/>
</dbReference>
<evidence type="ECO:0000259" key="5">
    <source>
        <dbReference type="PROSITE" id="PS50977"/>
    </source>
</evidence>
<dbReference type="Pfam" id="PF17932">
    <property type="entry name" value="TetR_C_24"/>
    <property type="match status" value="1"/>
</dbReference>
<gene>
    <name evidence="6" type="ORF">C8P69_107182</name>
</gene>
<dbReference type="AlphaFoldDB" id="A0A2T4Z084"/>
<keyword evidence="7" id="KW-1185">Reference proteome</keyword>
<dbReference type="InterPro" id="IPR009057">
    <property type="entry name" value="Homeodomain-like_sf"/>
</dbReference>
<evidence type="ECO:0000313" key="6">
    <source>
        <dbReference type="EMBL" id="PTM52904.1"/>
    </source>
</evidence>
<accession>A0A2T4Z084</accession>
<dbReference type="Gene3D" id="1.10.10.60">
    <property type="entry name" value="Homeodomain-like"/>
    <property type="match status" value="1"/>
</dbReference>
<dbReference type="RefSeq" id="WP_108178541.1">
    <property type="nucleotide sequence ID" value="NZ_PZZL01000007.1"/>
</dbReference>
<sequence>MTAHPIAANDGGSPDRREEVLAAAAECFMRRGYEATSMDDVADMLGATKGRVYHHFRSKPELFFEVFRRAISILAREAGVHETGPGTAAARLRRMARAHVLCMMETQTFQRNLTLGVDLYRFGETSAEHRATLEELMDLRRAYEDAFRRTFAAGKADGSLAAPDPSLAMRTLLGAINWVAVWYSPRHGETRAHRETLADGIVDQVLQGYLA</sequence>
<dbReference type="FunFam" id="1.10.10.60:FF:000141">
    <property type="entry name" value="TetR family transcriptional regulator"/>
    <property type="match status" value="1"/>
</dbReference>
<dbReference type="PRINTS" id="PR00455">
    <property type="entry name" value="HTHTETR"/>
</dbReference>
<evidence type="ECO:0000256" key="4">
    <source>
        <dbReference type="PROSITE-ProRule" id="PRU00335"/>
    </source>
</evidence>
<evidence type="ECO:0000256" key="3">
    <source>
        <dbReference type="ARBA" id="ARBA00023163"/>
    </source>
</evidence>
<keyword evidence="3" id="KW-0804">Transcription</keyword>
<dbReference type="InterPro" id="IPR041490">
    <property type="entry name" value="KstR2_TetR_C"/>
</dbReference>
<keyword evidence="1" id="KW-0805">Transcription regulation</keyword>
<dbReference type="SUPFAM" id="SSF46689">
    <property type="entry name" value="Homeodomain-like"/>
    <property type="match status" value="1"/>
</dbReference>
<feature type="domain" description="HTH tetR-type" evidence="5">
    <location>
        <begin position="14"/>
        <end position="74"/>
    </location>
</feature>
<dbReference type="GO" id="GO:0003700">
    <property type="term" value="F:DNA-binding transcription factor activity"/>
    <property type="evidence" value="ECO:0007669"/>
    <property type="project" value="TreeGrafter"/>
</dbReference>
<organism evidence="6 7">
    <name type="scientific">Phreatobacter oligotrophus</name>
    <dbReference type="NCBI Taxonomy" id="1122261"/>
    <lineage>
        <taxon>Bacteria</taxon>
        <taxon>Pseudomonadati</taxon>
        <taxon>Pseudomonadota</taxon>
        <taxon>Alphaproteobacteria</taxon>
        <taxon>Hyphomicrobiales</taxon>
        <taxon>Phreatobacteraceae</taxon>
        <taxon>Phreatobacter</taxon>
    </lineage>
</organism>
<evidence type="ECO:0000256" key="1">
    <source>
        <dbReference type="ARBA" id="ARBA00023015"/>
    </source>
</evidence>
<evidence type="ECO:0000256" key="2">
    <source>
        <dbReference type="ARBA" id="ARBA00023125"/>
    </source>
</evidence>
<proteinExistence type="predicted"/>
<comment type="caution">
    <text evidence="6">The sequence shown here is derived from an EMBL/GenBank/DDBJ whole genome shotgun (WGS) entry which is preliminary data.</text>
</comment>
<dbReference type="PROSITE" id="PS50977">
    <property type="entry name" value="HTH_TETR_2"/>
    <property type="match status" value="1"/>
</dbReference>
<dbReference type="Pfam" id="PF00440">
    <property type="entry name" value="TetR_N"/>
    <property type="match status" value="1"/>
</dbReference>
<dbReference type="InterPro" id="IPR036271">
    <property type="entry name" value="Tet_transcr_reg_TetR-rel_C_sf"/>
</dbReference>
<dbReference type="PANTHER" id="PTHR30055">
    <property type="entry name" value="HTH-TYPE TRANSCRIPTIONAL REGULATOR RUTR"/>
    <property type="match status" value="1"/>
</dbReference>
<reference evidence="6 7" key="1">
    <citation type="submission" date="2018-04" db="EMBL/GenBank/DDBJ databases">
        <title>Genomic Encyclopedia of Archaeal and Bacterial Type Strains, Phase II (KMG-II): from individual species to whole genera.</title>
        <authorList>
            <person name="Goeker M."/>
        </authorList>
    </citation>
    <scope>NUCLEOTIDE SEQUENCE [LARGE SCALE GENOMIC DNA]</scope>
    <source>
        <strain evidence="6 7">DSM 25521</strain>
    </source>
</reference>
<dbReference type="InterPro" id="IPR001647">
    <property type="entry name" value="HTH_TetR"/>
</dbReference>
<keyword evidence="2 4" id="KW-0238">DNA-binding</keyword>
<dbReference type="InterPro" id="IPR023772">
    <property type="entry name" value="DNA-bd_HTH_TetR-type_CS"/>
</dbReference>
<dbReference type="InterPro" id="IPR050109">
    <property type="entry name" value="HTH-type_TetR-like_transc_reg"/>
</dbReference>